<dbReference type="EMBL" id="MHNL01000006">
    <property type="protein sequence ID" value="OGZ45442.1"/>
    <property type="molecule type" value="Genomic_DNA"/>
</dbReference>
<evidence type="ECO:0008006" key="6">
    <source>
        <dbReference type="Google" id="ProtNLM"/>
    </source>
</evidence>
<reference evidence="4 5" key="1">
    <citation type="journal article" date="2016" name="Nat. Commun.">
        <title>Thousands of microbial genomes shed light on interconnected biogeochemical processes in an aquifer system.</title>
        <authorList>
            <person name="Anantharaman K."/>
            <person name="Brown C.T."/>
            <person name="Hug L.A."/>
            <person name="Sharon I."/>
            <person name="Castelle C.J."/>
            <person name="Probst A.J."/>
            <person name="Thomas B.C."/>
            <person name="Singh A."/>
            <person name="Wilkins M.J."/>
            <person name="Karaoz U."/>
            <person name="Brodie E.L."/>
            <person name="Williams K.H."/>
            <person name="Hubbard S.S."/>
            <person name="Banfield J.F."/>
        </authorList>
    </citation>
    <scope>NUCLEOTIDE SEQUENCE [LARGE SCALE GENOMIC DNA]</scope>
</reference>
<dbReference type="AlphaFoldDB" id="A0A1G2G5U1"/>
<dbReference type="Pfam" id="PF00984">
    <property type="entry name" value="UDPG_MGDP_dh"/>
    <property type="match status" value="1"/>
</dbReference>
<feature type="domain" description="UDP-glucose/GDP-mannose dehydrogenase dimerisation" evidence="2">
    <location>
        <begin position="185"/>
        <end position="276"/>
    </location>
</feature>
<dbReference type="PANTHER" id="PTHR43750">
    <property type="entry name" value="UDP-GLUCOSE 6-DEHYDROGENASE TUAD"/>
    <property type="match status" value="1"/>
</dbReference>
<comment type="caution">
    <text evidence="4">The sequence shown here is derived from an EMBL/GenBank/DDBJ whole genome shotgun (WGS) entry which is preliminary data.</text>
</comment>
<dbReference type="PANTHER" id="PTHR43750:SF3">
    <property type="entry name" value="UDP-GLUCOSE 6-DEHYDROGENASE TUAD"/>
    <property type="match status" value="1"/>
</dbReference>
<dbReference type="InterPro" id="IPR013328">
    <property type="entry name" value="6PGD_dom2"/>
</dbReference>
<dbReference type="InterPro" id="IPR008927">
    <property type="entry name" value="6-PGluconate_DH-like_C_sf"/>
</dbReference>
<evidence type="ECO:0000313" key="5">
    <source>
        <dbReference type="Proteomes" id="UP000177785"/>
    </source>
</evidence>
<evidence type="ECO:0000313" key="4">
    <source>
        <dbReference type="EMBL" id="OGZ45442.1"/>
    </source>
</evidence>
<dbReference type="Pfam" id="PF03721">
    <property type="entry name" value="UDPG_MGDP_dh_N"/>
    <property type="match status" value="1"/>
</dbReference>
<gene>
    <name evidence="4" type="ORF">A2756_00285</name>
</gene>
<dbReference type="GO" id="GO:0016616">
    <property type="term" value="F:oxidoreductase activity, acting on the CH-OH group of donors, NAD or NADP as acceptor"/>
    <property type="evidence" value="ECO:0007669"/>
    <property type="project" value="InterPro"/>
</dbReference>
<accession>A0A1G2G5U1</accession>
<dbReference type="InterPro" id="IPR014026">
    <property type="entry name" value="UDP-Glc/GDP-Man_DH_dimer"/>
</dbReference>
<protein>
    <recommendedName>
        <fullName evidence="6">UDP-glucose/GDP-mannose dehydrogenase dimerisation domain-containing protein</fullName>
    </recommendedName>
</protein>
<evidence type="ECO:0000259" key="3">
    <source>
        <dbReference type="Pfam" id="PF03721"/>
    </source>
</evidence>
<dbReference type="SUPFAM" id="SSF51735">
    <property type="entry name" value="NAD(P)-binding Rossmann-fold domains"/>
    <property type="match status" value="1"/>
</dbReference>
<proteinExistence type="inferred from homology"/>
<feature type="domain" description="UDP-glucose/GDP-mannose dehydrogenase N-terminal" evidence="3">
    <location>
        <begin position="54"/>
        <end position="148"/>
    </location>
</feature>
<dbReference type="Gene3D" id="3.40.50.720">
    <property type="entry name" value="NAD(P)-binding Rossmann-like Domain"/>
    <property type="match status" value="1"/>
</dbReference>
<dbReference type="InterPro" id="IPR001732">
    <property type="entry name" value="UDP-Glc/GDP-Man_DH_N"/>
</dbReference>
<evidence type="ECO:0000259" key="2">
    <source>
        <dbReference type="Pfam" id="PF00984"/>
    </source>
</evidence>
<sequence>MQLKDTGTRRISAKIPIGIIGVGMVGGNLKRYFEEVRGYVRGKNLFVYDANSDKHFTDDVNQAAIVFVAVPTPRARSGACDTSALDAAVGMLRGEKIVVFKSTIPPGTTERYQHRYPQHYFLFNPEFLTESRSWEDMLRPDRQIVAHTVSRPGHASAVLGVLPEAFFSSPGTLGTYTFIRVNATEAELGKYAGNVFGALKVAYANILFDIATALEGNLRRSGIDTPVLYDHVRQILAHDRRIGDSWLDVDHGSYRGFGGYCFPKDTSALIATARSLFSKMPRDATERVVFAKAIQFLESLWEYNEVLLESQGLTIDAVSKHDADLVRRRGTSHTQKNIRISKKRL</sequence>
<comment type="similarity">
    <text evidence="1">Belongs to the UDP-glucose/GDP-mannose dehydrogenase family.</text>
</comment>
<dbReference type="Proteomes" id="UP000177785">
    <property type="component" value="Unassembled WGS sequence"/>
</dbReference>
<organism evidence="4 5">
    <name type="scientific">Candidatus Ryanbacteria bacterium RIFCSPHIGHO2_01_FULL_48_27</name>
    <dbReference type="NCBI Taxonomy" id="1802115"/>
    <lineage>
        <taxon>Bacteria</taxon>
        <taxon>Candidatus Ryaniibacteriota</taxon>
    </lineage>
</organism>
<dbReference type="STRING" id="1802115.A2756_00285"/>
<evidence type="ECO:0000256" key="1">
    <source>
        <dbReference type="ARBA" id="ARBA00006601"/>
    </source>
</evidence>
<dbReference type="GO" id="GO:0051287">
    <property type="term" value="F:NAD binding"/>
    <property type="evidence" value="ECO:0007669"/>
    <property type="project" value="InterPro"/>
</dbReference>
<name>A0A1G2G5U1_9BACT</name>
<dbReference type="InterPro" id="IPR036291">
    <property type="entry name" value="NAD(P)-bd_dom_sf"/>
</dbReference>
<dbReference type="SUPFAM" id="SSF48179">
    <property type="entry name" value="6-phosphogluconate dehydrogenase C-terminal domain-like"/>
    <property type="match status" value="1"/>
</dbReference>
<dbReference type="Gene3D" id="1.10.1040.10">
    <property type="entry name" value="N-(1-d-carboxylethyl)-l-norvaline Dehydrogenase, domain 2"/>
    <property type="match status" value="1"/>
</dbReference>